<gene>
    <name evidence="7" type="ORF">DYI23_03290</name>
</gene>
<dbReference type="RefSeq" id="WP_213214889.1">
    <property type="nucleotide sequence ID" value="NZ_QTKU01000001.1"/>
</dbReference>
<dbReference type="GO" id="GO:0022857">
    <property type="term" value="F:transmembrane transporter activity"/>
    <property type="evidence" value="ECO:0007669"/>
    <property type="project" value="InterPro"/>
</dbReference>
<evidence type="ECO:0000256" key="4">
    <source>
        <dbReference type="ARBA" id="ARBA00022989"/>
    </source>
</evidence>
<evidence type="ECO:0000256" key="2">
    <source>
        <dbReference type="ARBA" id="ARBA00022475"/>
    </source>
</evidence>
<proteinExistence type="predicted"/>
<feature type="transmembrane region" description="Helical" evidence="6">
    <location>
        <begin position="101"/>
        <end position="122"/>
    </location>
</feature>
<evidence type="ECO:0000256" key="1">
    <source>
        <dbReference type="ARBA" id="ARBA00004651"/>
    </source>
</evidence>
<dbReference type="Proteomes" id="UP000705379">
    <property type="component" value="Unassembled WGS sequence"/>
</dbReference>
<accession>A0A944CB65</accession>
<sequence>MLDPHAFDLRKYISRNPQSFAVWIALLVLIVFGLLRYDNFGGAYNITSFLNYNAMFIAISVGMCFVILTGGIDLSVGSVAAFTSVVAAYLSPYGIEIAMPLAILAGICFGLFNAVCIVYLNIPPFITTLATMLGAKGGSLVISGAQTIAVDWGSNFTQLGMEKAFDVVPWTIVIVAILVVGLWITLEMTSLGRTILAVGGGEDASIMMGLKVNRAKIFAYGLSGGCAGIAGVFLASGFGAGQPLEGIGWELSAIASVVVGGTLLTGGLGSIPATVAGALLLGLVFNILNFENGKGWISFSAYWQMVIRGAFLFAVILFQTRVMNRQTSLGHS</sequence>
<protein>
    <submittedName>
        <fullName evidence="7">ABC transporter permease</fullName>
    </submittedName>
</protein>
<dbReference type="Pfam" id="PF02653">
    <property type="entry name" value="BPD_transp_2"/>
    <property type="match status" value="1"/>
</dbReference>
<reference evidence="7" key="2">
    <citation type="journal article" date="2021" name="Microorganisms">
        <title>Bacterial Dimethylsulfoniopropionate Biosynthesis in the East China Sea.</title>
        <authorList>
            <person name="Liu J."/>
            <person name="Zhang Y."/>
            <person name="Liu J."/>
            <person name="Zhong H."/>
            <person name="Williams B.T."/>
            <person name="Zheng Y."/>
            <person name="Curson A.R.J."/>
            <person name="Sun C."/>
            <person name="Sun H."/>
            <person name="Song D."/>
            <person name="Wagner Mackenzie B."/>
            <person name="Bermejo Martinez A."/>
            <person name="Todd J.D."/>
            <person name="Zhang X.H."/>
        </authorList>
    </citation>
    <scope>NUCLEOTIDE SEQUENCE</scope>
    <source>
        <strain evidence="7">AESS21</strain>
    </source>
</reference>
<comment type="caution">
    <text evidence="7">The sequence shown here is derived from an EMBL/GenBank/DDBJ whole genome shotgun (WGS) entry which is preliminary data.</text>
</comment>
<keyword evidence="5 6" id="KW-0472">Membrane</keyword>
<evidence type="ECO:0000256" key="3">
    <source>
        <dbReference type="ARBA" id="ARBA00022692"/>
    </source>
</evidence>
<name>A0A944CB65_9HYPH</name>
<feature type="transmembrane region" description="Helical" evidence="6">
    <location>
        <begin position="20"/>
        <end position="37"/>
    </location>
</feature>
<feature type="transmembrane region" description="Helical" evidence="6">
    <location>
        <begin position="49"/>
        <end position="68"/>
    </location>
</feature>
<organism evidence="7 8">
    <name type="scientific">Roseibium polysiphoniae</name>
    <dbReference type="NCBI Taxonomy" id="2571221"/>
    <lineage>
        <taxon>Bacteria</taxon>
        <taxon>Pseudomonadati</taxon>
        <taxon>Pseudomonadota</taxon>
        <taxon>Alphaproteobacteria</taxon>
        <taxon>Hyphomicrobiales</taxon>
        <taxon>Stappiaceae</taxon>
        <taxon>Roseibium</taxon>
    </lineage>
</organism>
<dbReference type="PANTHER" id="PTHR32196">
    <property type="entry name" value="ABC TRANSPORTER PERMEASE PROTEIN YPHD-RELATED-RELATED"/>
    <property type="match status" value="1"/>
</dbReference>
<keyword evidence="4 6" id="KW-1133">Transmembrane helix</keyword>
<dbReference type="GO" id="GO:0005886">
    <property type="term" value="C:plasma membrane"/>
    <property type="evidence" value="ECO:0007669"/>
    <property type="project" value="UniProtKB-SubCell"/>
</dbReference>
<feature type="transmembrane region" description="Helical" evidence="6">
    <location>
        <begin position="167"/>
        <end position="186"/>
    </location>
</feature>
<evidence type="ECO:0000313" key="8">
    <source>
        <dbReference type="Proteomes" id="UP000705379"/>
    </source>
</evidence>
<evidence type="ECO:0000256" key="6">
    <source>
        <dbReference type="SAM" id="Phobius"/>
    </source>
</evidence>
<dbReference type="CDD" id="cd06579">
    <property type="entry name" value="TM_PBP1_transp_AraH_like"/>
    <property type="match status" value="1"/>
</dbReference>
<dbReference type="InterPro" id="IPR001851">
    <property type="entry name" value="ABC_transp_permease"/>
</dbReference>
<comment type="subcellular location">
    <subcellularLocation>
        <location evidence="1">Cell membrane</location>
        <topology evidence="1">Multi-pass membrane protein</topology>
    </subcellularLocation>
</comment>
<dbReference type="AlphaFoldDB" id="A0A944CB65"/>
<feature type="transmembrane region" description="Helical" evidence="6">
    <location>
        <begin position="217"/>
        <end position="240"/>
    </location>
</feature>
<evidence type="ECO:0000313" key="7">
    <source>
        <dbReference type="EMBL" id="MBS8259235.1"/>
    </source>
</evidence>
<keyword evidence="2" id="KW-1003">Cell membrane</keyword>
<dbReference type="EMBL" id="QTKU01000001">
    <property type="protein sequence ID" value="MBS8259235.1"/>
    <property type="molecule type" value="Genomic_DNA"/>
</dbReference>
<feature type="transmembrane region" description="Helical" evidence="6">
    <location>
        <begin position="296"/>
        <end position="318"/>
    </location>
</feature>
<keyword evidence="3 6" id="KW-0812">Transmembrane</keyword>
<reference evidence="7" key="1">
    <citation type="submission" date="2018-08" db="EMBL/GenBank/DDBJ databases">
        <authorList>
            <person name="Jin W."/>
            <person name="Wang H."/>
            <person name="Yang Y."/>
            <person name="Li M."/>
            <person name="Liu J."/>
        </authorList>
    </citation>
    <scope>NUCLEOTIDE SEQUENCE</scope>
    <source>
        <strain evidence="7">AESS21</strain>
    </source>
</reference>
<dbReference type="PANTHER" id="PTHR32196:SF63">
    <property type="entry name" value="INNER MEMBRANE ABC TRANSPORTER PERMEASE PROTEIN YJFF"/>
    <property type="match status" value="1"/>
</dbReference>
<feature type="transmembrane region" description="Helical" evidence="6">
    <location>
        <begin position="271"/>
        <end position="290"/>
    </location>
</feature>
<evidence type="ECO:0000256" key="5">
    <source>
        <dbReference type="ARBA" id="ARBA00023136"/>
    </source>
</evidence>